<name>A0A6P6XUW2_DERPT</name>
<dbReference type="Pfam" id="PF11894">
    <property type="entry name" value="Nup192"/>
    <property type="match status" value="1"/>
</dbReference>
<evidence type="ECO:0000256" key="4">
    <source>
        <dbReference type="ARBA" id="ARBA00023242"/>
    </source>
</evidence>
<reference evidence="6" key="1">
    <citation type="submission" date="2025-08" db="UniProtKB">
        <authorList>
            <consortium name="RefSeq"/>
        </authorList>
    </citation>
    <scope>IDENTIFICATION</scope>
    <source>
        <strain evidence="6">Airmid</strain>
    </source>
</reference>
<dbReference type="GO" id="GO:0006999">
    <property type="term" value="P:nuclear pore organization"/>
    <property type="evidence" value="ECO:0007669"/>
    <property type="project" value="TreeGrafter"/>
</dbReference>
<dbReference type="Proteomes" id="UP000515146">
    <property type="component" value="Unplaced"/>
</dbReference>
<keyword evidence="3" id="KW-0813">Transport</keyword>
<accession>A0A6P6XUW2</accession>
<dbReference type="InParanoid" id="A0A6P6XUW2"/>
<evidence type="ECO:0000313" key="5">
    <source>
        <dbReference type="Proteomes" id="UP000515146"/>
    </source>
</evidence>
<keyword evidence="5" id="KW-1185">Reference proteome</keyword>
<dbReference type="GO" id="GO:0017056">
    <property type="term" value="F:structural constituent of nuclear pore"/>
    <property type="evidence" value="ECO:0007669"/>
    <property type="project" value="TreeGrafter"/>
</dbReference>
<sequence>MKMMVVDNQIDLGHCWLPYRQLNNLIKNSIRDGSLQACSKLENALIKHKTDFILAMKNAPKNSLHRDVVRNACKDGITIIENQNKFKKVIPQDMVNEALLLSDLFNLNELTALELLITGQNQLSRFPDMSRGTVAVLYYYDSKKNLLNALQTLVQISSGRSWTSKLSREMSRCINRFVKELKEENIVIRCCEILNEFDIKREYDMLEKNRGLGPYKYRKQVFDTMKDIRKITANIIFNYSAQTYLSRKEMFSIFELIQNKSCLESTYLDTVTTELLLSMLYALDVSFIQELENDEQRQSATFDACWWIKDGNSIAEFVSKLDEAEFVVKSIKTVLRLAVSLNLKTLSLYSLPGLDSVEIDEEKLIDRAIEENVFENLNQLLAQNKHLYSEEFFVLKIHSIICEMIMNMSHKIKELRDKADESGIILNALSAESIKPFSSLSQASLQFEKFLRFLATFYLADPYSLSNDFWLNVDQQQPHSKSVLSRQQVLHKFVRSLHESFFPQVLHAAVINFFRSLARHSPFNVFNLIKNTSFHTSIQFSISSFSETLNDYLNTVRGSDNTDRISASAPLSAGFNNHFHQHAHNQGSRRKSAAAADVESICAIVNLLEEIVRNDRTCCVALAENQQYLFIPLMVSILRCAVSRELKAQILKCFAAFSTVSSVSNMIWREIETILPRYNQSGMLSHPKLWQNGIAIEIEEIEVKNEEYPITIAFLELMNTLFSHLESRMTMNQMNASESCFNFIIDSILLKTSYRMFKNEDEKWIIMKLAYQLLLNIVQRCDFLDGLTPRMLAVFTQILQENVLFRHIISSLEESVTYLEKHYYQPTLKDYDHGPQQTCRLVENCTVTILSLLREVCQRQDLFFESIRGASGLCLSTFVKFDTLFNNINPATNRQDRLVILFRMLPFSTSIAIHSLRLLRSLCESNFETTYLCLMQCCSNVQNPMLKSEQLNQMFVDCLERDSQELRKETLLFIDTFLGHGSTTSKYTFAHKLIGIESKLFSLKNVSLFGQNYTCLHSILSLFDGSIIEWQDLIEERKLGMHIIYKLCSSVHTNEIVLRVLRSSYEFNLQYLKFWHRLTTSQLADEKKVIESLLFEITYFLKILAIDIRVTSEQKLQSYCSSYVSFLFKETKKPRILGFLYSFIFEHDHPTMQGFDYFDSKELQKTISECLNVDQTIDLPLLHQKLFNEIRALGTQIGLSSSGLLREEIKNIMLYCTSVNQSIEMVKQKSEFIDSWCELVQIIILCSCLAGSGMEQEMQSRYLTEINLELINRIMNPSTNDHFYRSISSTILIASWALDKIDSKSITNISSCIRSIMHVLENSSLIWSKQKRARINFYASLLYLFRLLPPLLFKELRFSSNLLDKFTRDILAGHEVAKMLAISILNRCDCSNWLNELILNGSLKQLLLSLLSDEREIRANKYEFIKAFYVFESKMMLLLMIFSSSNVDFLLNSLLNNLDFVQTLESLQCFDMYPYLICENPVCFKMFVYILRLMITITTISNNRQIMAEFGSFISAHSVLHDLIRLAPTIKESVNGSELLLLVSRLIGRLVLNVNRTLQTNFIGLLPLFCSGEQSLATTDSQIVFNILNACVQLVSSNATGQPLFEPSLTYTDSRLYCKPNLGLLVSIINRCTTRSNELAADSIPIIESALYLLWTHFNMYFSMSTTTADISLELMQEINVLRSQAESTFNEVFFAKIQSVSGANNIFIDALSRRIKRIVYLKQTHSSSLTSIANDITCQKSQNFFRS</sequence>
<keyword evidence="4" id="KW-0539">Nucleus</keyword>
<proteinExistence type="inferred from homology"/>
<organism evidence="5 6">
    <name type="scientific">Dermatophagoides pteronyssinus</name>
    <name type="common">European house dust mite</name>
    <dbReference type="NCBI Taxonomy" id="6956"/>
    <lineage>
        <taxon>Eukaryota</taxon>
        <taxon>Metazoa</taxon>
        <taxon>Ecdysozoa</taxon>
        <taxon>Arthropoda</taxon>
        <taxon>Chelicerata</taxon>
        <taxon>Arachnida</taxon>
        <taxon>Acari</taxon>
        <taxon>Acariformes</taxon>
        <taxon>Sarcoptiformes</taxon>
        <taxon>Astigmata</taxon>
        <taxon>Psoroptidia</taxon>
        <taxon>Analgoidea</taxon>
        <taxon>Pyroglyphidae</taxon>
        <taxon>Dermatophagoidinae</taxon>
        <taxon>Dermatophagoides</taxon>
    </lineage>
</organism>
<dbReference type="GO" id="GO:0044611">
    <property type="term" value="C:nuclear pore inner ring"/>
    <property type="evidence" value="ECO:0007669"/>
    <property type="project" value="TreeGrafter"/>
</dbReference>
<dbReference type="CTD" id="23165"/>
<comment type="subcellular location">
    <subcellularLocation>
        <location evidence="1">Nucleus</location>
    </subcellularLocation>
</comment>
<dbReference type="OMA" id="MTCFLSH"/>
<protein>
    <submittedName>
        <fullName evidence="6">Nuclear pore complex protein Nup205-like</fullName>
    </submittedName>
</protein>
<dbReference type="PANTHER" id="PTHR31344:SF0">
    <property type="entry name" value="NUCLEAR PORE COMPLEX PROTEIN NUP205"/>
    <property type="match status" value="1"/>
</dbReference>
<dbReference type="InterPro" id="IPR021827">
    <property type="entry name" value="Nup186/Nup192/Nup205"/>
</dbReference>
<dbReference type="PANTHER" id="PTHR31344">
    <property type="entry name" value="NUCLEAR PORE COMPLEX PROTEIN NUP205"/>
    <property type="match status" value="1"/>
</dbReference>
<dbReference type="RefSeq" id="XP_027197080.1">
    <property type="nucleotide sequence ID" value="XM_027341279.1"/>
</dbReference>
<comment type="similarity">
    <text evidence="2">Belongs to the NUP186/NUP192/NUP205 family.</text>
</comment>
<evidence type="ECO:0000313" key="6">
    <source>
        <dbReference type="RefSeq" id="XP_027197080.1"/>
    </source>
</evidence>
<evidence type="ECO:0000256" key="2">
    <source>
        <dbReference type="ARBA" id="ARBA00005892"/>
    </source>
</evidence>
<dbReference type="OrthoDB" id="2019644at2759"/>
<evidence type="ECO:0000256" key="1">
    <source>
        <dbReference type="ARBA" id="ARBA00004123"/>
    </source>
</evidence>
<dbReference type="KEGG" id="dpte:113791493"/>
<gene>
    <name evidence="6" type="primary">LOC113791493</name>
</gene>
<evidence type="ECO:0000256" key="3">
    <source>
        <dbReference type="ARBA" id="ARBA00022448"/>
    </source>
</evidence>